<organism evidence="1 2">
    <name type="scientific">Stenotrophomonas maltophilia</name>
    <name type="common">Pseudomonas maltophilia</name>
    <name type="synonym">Xanthomonas maltophilia</name>
    <dbReference type="NCBI Taxonomy" id="40324"/>
    <lineage>
        <taxon>Bacteria</taxon>
        <taxon>Pseudomonadati</taxon>
        <taxon>Pseudomonadota</taxon>
        <taxon>Gammaproteobacteria</taxon>
        <taxon>Lysobacterales</taxon>
        <taxon>Lysobacteraceae</taxon>
        <taxon>Stenotrophomonas</taxon>
        <taxon>Stenotrophomonas maltophilia group</taxon>
    </lineage>
</organism>
<evidence type="ECO:0000313" key="1">
    <source>
        <dbReference type="EMBL" id="RTQ85810.1"/>
    </source>
</evidence>
<proteinExistence type="predicted"/>
<dbReference type="AlphaFoldDB" id="A0A431UAQ9"/>
<comment type="caution">
    <text evidence="1">The sequence shown here is derived from an EMBL/GenBank/DDBJ whole genome shotgun (WGS) entry which is preliminary data.</text>
</comment>
<dbReference type="EMBL" id="RXLZ01000080">
    <property type="protein sequence ID" value="RTQ85810.1"/>
    <property type="molecule type" value="Genomic_DNA"/>
</dbReference>
<accession>A0A431UAQ9</accession>
<evidence type="ECO:0008006" key="3">
    <source>
        <dbReference type="Google" id="ProtNLM"/>
    </source>
</evidence>
<sequence length="209" mass="22311">MKIPTDLIGALTGPTASLTKDVASAVWEAALDENILGKVPVVSVLLAVRQGAAAIGDRLFAAKVVRFLVGVDNLSASDRARVVDELAGTEAKRELLGELLLDKLDRADPVHKPKMLADLFVAVGRREIPASDFDRLSDMVLSVFLGDLRDLAERGKVEDVTVSRRFALQASGFLAWEVEAVYAGGGASLEWSITADGSTILAHCQLDND</sequence>
<gene>
    <name evidence="1" type="ORF">EKL94_19815</name>
</gene>
<name>A0A431UAQ9_STEMA</name>
<evidence type="ECO:0000313" key="2">
    <source>
        <dbReference type="Proteomes" id="UP000271705"/>
    </source>
</evidence>
<dbReference type="RefSeq" id="WP_126930358.1">
    <property type="nucleotide sequence ID" value="NZ_RXLZ01000080.1"/>
</dbReference>
<reference evidence="1 2" key="1">
    <citation type="submission" date="2018-12" db="EMBL/GenBank/DDBJ databases">
        <authorList>
            <person name="Kartti S."/>
            <person name="Manni A."/>
            <person name="Chemao El Fihri M.W."/>
            <person name="Laamarti M."/>
            <person name="Temsamani L."/>
            <person name="El Jamali J.E."/>
            <person name="Ouadghiri M."/>
            <person name="Ibrahimi A."/>
            <person name="Filati-Maltouf A."/>
        </authorList>
    </citation>
    <scope>NUCLEOTIDE SEQUENCE [LARGE SCALE GENOMIC DNA]</scope>
    <source>
        <strain evidence="1 2">MDMC339</strain>
    </source>
</reference>
<dbReference type="Proteomes" id="UP000271705">
    <property type="component" value="Unassembled WGS sequence"/>
</dbReference>
<protein>
    <recommendedName>
        <fullName evidence="3">DUF4393 domain-containing protein</fullName>
    </recommendedName>
</protein>